<dbReference type="OrthoDB" id="252909at2"/>
<evidence type="ECO:0000259" key="1">
    <source>
        <dbReference type="Pfam" id="PF06283"/>
    </source>
</evidence>
<accession>A0A1V4HTD8</accession>
<gene>
    <name evidence="2" type="ORF">BC351_02505</name>
</gene>
<dbReference type="InterPro" id="IPR009381">
    <property type="entry name" value="Trehalose_catabolism_ThuA_prok"/>
</dbReference>
<reference evidence="3" key="1">
    <citation type="submission" date="2016-07" db="EMBL/GenBank/DDBJ databases">
        <authorList>
            <person name="Florea S."/>
            <person name="Webb J.S."/>
            <person name="Jaromczyk J."/>
            <person name="Schardl C.L."/>
        </authorList>
    </citation>
    <scope>NUCLEOTIDE SEQUENCE [LARGE SCALE GENOMIC DNA]</scope>
    <source>
        <strain evidence="3">CY1</strain>
    </source>
</reference>
<dbReference type="Gene3D" id="3.40.50.880">
    <property type="match status" value="1"/>
</dbReference>
<dbReference type="SUPFAM" id="SSF52317">
    <property type="entry name" value="Class I glutamine amidotransferase-like"/>
    <property type="match status" value="1"/>
</dbReference>
<name>A0A1V4HTD8_9BACL</name>
<dbReference type="PIRSF" id="PIRSF030013">
    <property type="entry name" value="ThuA"/>
    <property type="match status" value="1"/>
</dbReference>
<feature type="domain" description="ThuA-like" evidence="1">
    <location>
        <begin position="7"/>
        <end position="221"/>
    </location>
</feature>
<dbReference type="AlphaFoldDB" id="A0A1V4HTD8"/>
<evidence type="ECO:0000313" key="2">
    <source>
        <dbReference type="EMBL" id="OPH62126.1"/>
    </source>
</evidence>
<dbReference type="InterPro" id="IPR029062">
    <property type="entry name" value="Class_I_gatase-like"/>
</dbReference>
<organism evidence="2 3">
    <name type="scientific">Paenibacillus ferrarius</name>
    <dbReference type="NCBI Taxonomy" id="1469647"/>
    <lineage>
        <taxon>Bacteria</taxon>
        <taxon>Bacillati</taxon>
        <taxon>Bacillota</taxon>
        <taxon>Bacilli</taxon>
        <taxon>Bacillales</taxon>
        <taxon>Paenibacillaceae</taxon>
        <taxon>Paenibacillus</taxon>
    </lineage>
</organism>
<sequence>MESTINVTVWNEFRHELNYEPAMKIYPQGIHRVIGDYLSKQRLNVTTATLDEPEHGLTDEVLNRTDVLVWWGHIAGDEVRDDIVEKIHDRILNGMGLIVLHSASQSKIFKKLMGTSCNIKWREANEKERIWILQPNHPITEGLGEYIELAEEEMYGEFFDVPAPDELIMVSWFQGGEIFRSGMTYTRGKGKIFVFRPGHETSPTYHNQEILKVIANSVHWAAPVKGTTVPVFGNVKPLEEL</sequence>
<keyword evidence="3" id="KW-1185">Reference proteome</keyword>
<dbReference type="RefSeq" id="WP_079409123.1">
    <property type="nucleotide sequence ID" value="NZ_MBTG01000001.1"/>
</dbReference>
<dbReference type="STRING" id="1469647.BC351_02505"/>
<evidence type="ECO:0000313" key="3">
    <source>
        <dbReference type="Proteomes" id="UP000190626"/>
    </source>
</evidence>
<comment type="caution">
    <text evidence="2">The sequence shown here is derived from an EMBL/GenBank/DDBJ whole genome shotgun (WGS) entry which is preliminary data.</text>
</comment>
<dbReference type="InterPro" id="IPR029010">
    <property type="entry name" value="ThuA-like"/>
</dbReference>
<dbReference type="EMBL" id="MBTG01000001">
    <property type="protein sequence ID" value="OPH62126.1"/>
    <property type="molecule type" value="Genomic_DNA"/>
</dbReference>
<dbReference type="Pfam" id="PF06283">
    <property type="entry name" value="ThuA"/>
    <property type="match status" value="1"/>
</dbReference>
<protein>
    <submittedName>
        <fullName evidence="2">Trehalose utilization protein ThuA</fullName>
    </submittedName>
</protein>
<dbReference type="Proteomes" id="UP000190626">
    <property type="component" value="Unassembled WGS sequence"/>
</dbReference>
<proteinExistence type="predicted"/>